<organism evidence="4 5">
    <name type="scientific">Streptomyces misionensis</name>
    <dbReference type="NCBI Taxonomy" id="67331"/>
    <lineage>
        <taxon>Bacteria</taxon>
        <taxon>Bacillati</taxon>
        <taxon>Actinomycetota</taxon>
        <taxon>Actinomycetes</taxon>
        <taxon>Kitasatosporales</taxon>
        <taxon>Streptomycetaceae</taxon>
        <taxon>Streptomyces</taxon>
    </lineage>
</organism>
<proteinExistence type="predicted"/>
<dbReference type="InterPro" id="IPR049349">
    <property type="entry name" value="DUF2264_N"/>
</dbReference>
<dbReference type="PIRSF" id="PIRSF014753">
    <property type="entry name" value="UCP014753"/>
    <property type="match status" value="1"/>
</dbReference>
<protein>
    <recommendedName>
        <fullName evidence="6">DUF2264 domain-containing protein</fullName>
    </recommendedName>
</protein>
<feature type="domain" description="DUF2264" evidence="3">
    <location>
        <begin position="425"/>
        <end position="654"/>
    </location>
</feature>
<evidence type="ECO:0000313" key="4">
    <source>
        <dbReference type="EMBL" id="SED59634.1"/>
    </source>
</evidence>
<evidence type="ECO:0000259" key="2">
    <source>
        <dbReference type="Pfam" id="PF10022"/>
    </source>
</evidence>
<dbReference type="Pfam" id="PF10022">
    <property type="entry name" value="DUF2264"/>
    <property type="match status" value="1"/>
</dbReference>
<feature type="domain" description="DUF2264" evidence="2">
    <location>
        <begin position="75"/>
        <end position="416"/>
    </location>
</feature>
<dbReference type="InterPro" id="IPR016624">
    <property type="entry name" value="UCP014753"/>
</dbReference>
<name>A0A1H5BZU2_9ACTN</name>
<dbReference type="Pfam" id="PF20938">
    <property type="entry name" value="DUF2264_C"/>
    <property type="match status" value="1"/>
</dbReference>
<dbReference type="InterPro" id="IPR049237">
    <property type="entry name" value="DUF2264_C"/>
</dbReference>
<evidence type="ECO:0008006" key="6">
    <source>
        <dbReference type="Google" id="ProtNLM"/>
    </source>
</evidence>
<dbReference type="STRING" id="67331.SAMN04490357_5252"/>
<evidence type="ECO:0000259" key="3">
    <source>
        <dbReference type="Pfam" id="PF20938"/>
    </source>
</evidence>
<sequence length="666" mass="71489">MADSVLGEPERPVAGLPFARPRGARGVRVLRLSRTGGGGHSGTTVRARTPTGPHSERGAMTRHLPRPFSGNPPHSRADWQRALLDLCAPLAGGFADDAALYAPGTAYPPRVAHLEATVRPLWGLAPLAAGGGRYDGWDRVRRAVAAGTDPRHPQYWGEPGAMDQRLVEASVLGFALALAPGELWEPLAPAERTRLAGWLRRAARAERVPDNNWHLFPVMAQLGLTSVGEPPEPGLAERALARVEDYYRGGGWYSDGPDDKPRDYYGPWALHLYTLLYTTLAPDADAEVVARVRERAALFAGEFRHWFAADGAALPFGRSLTYRFAQAAFWGALAYAGVEALPWGVLRGLWARNLRWWFRQPVCAPDGTLSVGYAYPNQFMSEQYNAAGSPYWAFKAFLPLALPAGHPFWARAEEPLPAPDAVHPQPQAGLLVQHGGGHTTALAACTADTWVRNAPAKYGKFAYSTAFGCSVATGPLGAEAAGADGTLLLSDDGLHWRSRVACASRSVTARRVHARWLPWPDVGVDTWLLPAGPGRHVRVHRLVTPRPLHTVEGGFAVPLDGAGTAGEGCGAWAGCGELDSSIRDVLDVRAAEVMLPDPNGHLLWPRTALPVLRGELAPGTHWLVADVCATVGGDGGRPAPLDWRALPGLPRALRAEPAPDRHGPAV</sequence>
<evidence type="ECO:0000256" key="1">
    <source>
        <dbReference type="SAM" id="MobiDB-lite"/>
    </source>
</evidence>
<evidence type="ECO:0000313" key="5">
    <source>
        <dbReference type="Proteomes" id="UP000182375"/>
    </source>
</evidence>
<feature type="region of interest" description="Disordered" evidence="1">
    <location>
        <begin position="32"/>
        <end position="74"/>
    </location>
</feature>
<dbReference type="AlphaFoldDB" id="A0A1H5BZU2"/>
<gene>
    <name evidence="4" type="ORF">SAMN04490357_5252</name>
</gene>
<dbReference type="Proteomes" id="UP000182375">
    <property type="component" value="Unassembled WGS sequence"/>
</dbReference>
<dbReference type="PANTHER" id="PTHR35339:SF4">
    <property type="entry name" value="LINALOOL DEHYDRATASE_ISOMERASE DOMAIN-CONTAINING PROTEIN"/>
    <property type="match status" value="1"/>
</dbReference>
<dbReference type="EMBL" id="FNTD01000004">
    <property type="protein sequence ID" value="SED59634.1"/>
    <property type="molecule type" value="Genomic_DNA"/>
</dbReference>
<reference evidence="4 5" key="1">
    <citation type="submission" date="2016-10" db="EMBL/GenBank/DDBJ databases">
        <authorList>
            <person name="de Groot N.N."/>
        </authorList>
    </citation>
    <scope>NUCLEOTIDE SEQUENCE [LARGE SCALE GENOMIC DNA]</scope>
    <source>
        <strain evidence="4 5">DSM 40306</strain>
    </source>
</reference>
<accession>A0A1H5BZU2</accession>
<dbReference type="PANTHER" id="PTHR35339">
    <property type="entry name" value="LINALOOL DEHYDRATASE_ISOMERASE DOMAIN-CONTAINING PROTEIN"/>
    <property type="match status" value="1"/>
</dbReference>